<comment type="caution">
    <text evidence="5">The sequence shown here is derived from an EMBL/GenBank/DDBJ whole genome shotgun (WGS) entry which is preliminary data.</text>
</comment>
<dbReference type="FunFam" id="3.40.50.720:FF:000084">
    <property type="entry name" value="Short-chain dehydrogenase reductase"/>
    <property type="match status" value="1"/>
</dbReference>
<dbReference type="Gene3D" id="3.40.50.720">
    <property type="entry name" value="NAD(P)-binding Rossmann-like Domain"/>
    <property type="match status" value="1"/>
</dbReference>
<dbReference type="SUPFAM" id="SSF51735">
    <property type="entry name" value="NAD(P)-binding Rossmann-fold domains"/>
    <property type="match status" value="1"/>
</dbReference>
<dbReference type="PRINTS" id="PR00081">
    <property type="entry name" value="GDHRDH"/>
</dbReference>
<evidence type="ECO:0000256" key="2">
    <source>
        <dbReference type="ARBA" id="ARBA00023002"/>
    </source>
</evidence>
<dbReference type="InterPro" id="IPR002347">
    <property type="entry name" value="SDR_fam"/>
</dbReference>
<dbReference type="InterPro" id="IPR036291">
    <property type="entry name" value="NAD(P)-bd_dom_sf"/>
</dbReference>
<comment type="similarity">
    <text evidence="1">Belongs to the short-chain dehydrogenases/reductases (SDR) family.</text>
</comment>
<dbReference type="PROSITE" id="PS00061">
    <property type="entry name" value="ADH_SHORT"/>
    <property type="match status" value="1"/>
</dbReference>
<protein>
    <submittedName>
        <fullName evidence="5">NAD(P)-dependent dehydrogenase (Short-subunit alcohol dehydrogenase family)</fullName>
    </submittedName>
</protein>
<dbReference type="SMART" id="SM00822">
    <property type="entry name" value="PKS_KR"/>
    <property type="match status" value="1"/>
</dbReference>
<evidence type="ECO:0000259" key="4">
    <source>
        <dbReference type="SMART" id="SM00822"/>
    </source>
</evidence>
<gene>
    <name evidence="5" type="ORF">DFJ67_0653</name>
</gene>
<keyword evidence="2" id="KW-0560">Oxidoreductase</keyword>
<evidence type="ECO:0000256" key="1">
    <source>
        <dbReference type="ARBA" id="ARBA00006484"/>
    </source>
</evidence>
<dbReference type="InterPro" id="IPR020904">
    <property type="entry name" value="Sc_DH/Rdtase_CS"/>
</dbReference>
<dbReference type="GO" id="GO:0016491">
    <property type="term" value="F:oxidoreductase activity"/>
    <property type="evidence" value="ECO:0007669"/>
    <property type="project" value="UniProtKB-KW"/>
</dbReference>
<dbReference type="Pfam" id="PF13561">
    <property type="entry name" value="adh_short_C2"/>
    <property type="match status" value="1"/>
</dbReference>
<keyword evidence="3" id="KW-0520">NAD</keyword>
<dbReference type="AlphaFoldDB" id="A0A3D9ZE27"/>
<proteinExistence type="inferred from homology"/>
<organism evidence="5 6">
    <name type="scientific">Asanoa ferruginea</name>
    <dbReference type="NCBI Taxonomy" id="53367"/>
    <lineage>
        <taxon>Bacteria</taxon>
        <taxon>Bacillati</taxon>
        <taxon>Actinomycetota</taxon>
        <taxon>Actinomycetes</taxon>
        <taxon>Micromonosporales</taxon>
        <taxon>Micromonosporaceae</taxon>
        <taxon>Asanoa</taxon>
    </lineage>
</organism>
<dbReference type="PANTHER" id="PTHR24321:SF8">
    <property type="entry name" value="ESTRADIOL 17-BETA-DEHYDROGENASE 8-RELATED"/>
    <property type="match status" value="1"/>
</dbReference>
<name>A0A3D9ZE27_9ACTN</name>
<evidence type="ECO:0000313" key="5">
    <source>
        <dbReference type="EMBL" id="REF94712.1"/>
    </source>
</evidence>
<dbReference type="PRINTS" id="PR00080">
    <property type="entry name" value="SDRFAMILY"/>
</dbReference>
<evidence type="ECO:0000313" key="6">
    <source>
        <dbReference type="Proteomes" id="UP000256913"/>
    </source>
</evidence>
<dbReference type="OrthoDB" id="7064009at2"/>
<dbReference type="CDD" id="cd05233">
    <property type="entry name" value="SDR_c"/>
    <property type="match status" value="1"/>
</dbReference>
<dbReference type="PANTHER" id="PTHR24321">
    <property type="entry name" value="DEHYDROGENASES, SHORT CHAIN"/>
    <property type="match status" value="1"/>
</dbReference>
<evidence type="ECO:0000256" key="3">
    <source>
        <dbReference type="ARBA" id="ARBA00023027"/>
    </source>
</evidence>
<keyword evidence="6" id="KW-1185">Reference proteome</keyword>
<dbReference type="Proteomes" id="UP000256913">
    <property type="component" value="Unassembled WGS sequence"/>
</dbReference>
<sequence length="261" mass="26716">MGEFDGKVALVTGGTLGIGAAVVERLVAGGATVAFCGREEDAVAALAARFGDRVSGAVIDVADPAAVEGFVAGSVDRFGGLDIVVTSAGIQRYGTVEETSDALWAEVLDVNLKGVFLTCRAAMPHLRARGGGAIVAVSSVQAYVSQQGVAAYAVSKAGINALVRSMALDHAADRIRVNAVCPGSVDTPMLRWAADLYKGDSTVEQTVASWGRTHPLGRVARASEVAEVVAFLASDRASFVTGAEYRVDGGLLAVNPAALPQ</sequence>
<accession>A0A3D9ZE27</accession>
<dbReference type="InterPro" id="IPR057326">
    <property type="entry name" value="KR_dom"/>
</dbReference>
<dbReference type="RefSeq" id="WP_116066484.1">
    <property type="nucleotide sequence ID" value="NZ_BONB01000001.1"/>
</dbReference>
<feature type="domain" description="Ketoreductase" evidence="4">
    <location>
        <begin position="7"/>
        <end position="178"/>
    </location>
</feature>
<reference evidence="5 6" key="1">
    <citation type="submission" date="2018-08" db="EMBL/GenBank/DDBJ databases">
        <title>Sequencing the genomes of 1000 actinobacteria strains.</title>
        <authorList>
            <person name="Klenk H.-P."/>
        </authorList>
    </citation>
    <scope>NUCLEOTIDE SEQUENCE [LARGE SCALE GENOMIC DNA]</scope>
    <source>
        <strain evidence="5 6">DSM 44099</strain>
    </source>
</reference>
<dbReference type="EMBL" id="QUMQ01000001">
    <property type="protein sequence ID" value="REF94712.1"/>
    <property type="molecule type" value="Genomic_DNA"/>
</dbReference>